<dbReference type="GO" id="GO:0072546">
    <property type="term" value="C:EMC complex"/>
    <property type="evidence" value="ECO:0007669"/>
    <property type="project" value="UniProtKB-UniRule"/>
</dbReference>
<dbReference type="Proteomes" id="UP001519460">
    <property type="component" value="Unassembled WGS sequence"/>
</dbReference>
<evidence type="ECO:0000313" key="7">
    <source>
        <dbReference type="EMBL" id="KAK7478660.1"/>
    </source>
</evidence>
<sequence length="319" mass="36852">MAQHMSWEGNTGTIHFSEILASSFAVRQEAFCGNCERNRCEMETSSSIYGRMFFWKPVTNLAMSCGMFMSKSVLPALDCQRLDVADTCIEALNAKFPGSVRVRRLEGMLLEAEGRYEQAREVYKAILDKDDANMFARKRLVAILKAQRKIPEAIEKLNEYLKKFMTDYEGWNELCDMYLSMHDYTNACFCMEELIMSNPHNHLYHQKYADIKYTYGGTDSMEIARTYYAQAVKLCPNNMRATLRSFPVGHKPQHEFWEGRQKRDLLTANTQLGQPTRSESNTSDLCLPLFQAQQPEQQMRETKVLESIEKLLESLQVTN</sequence>
<comment type="function">
    <text evidence="4">Part of the endoplasmic reticulum membrane protein complex (EMC) that enables the energy-independent insertion into endoplasmic reticulum membranes of newly synthesized membrane proteins.</text>
</comment>
<comment type="caution">
    <text evidence="7">The sequence shown here is derived from an EMBL/GenBank/DDBJ whole genome shotgun (WGS) entry which is preliminary data.</text>
</comment>
<feature type="coiled-coil region" evidence="5">
    <location>
        <begin position="102"/>
        <end position="163"/>
    </location>
</feature>
<dbReference type="EMBL" id="JACVVK020000320">
    <property type="protein sequence ID" value="KAK7478660.1"/>
    <property type="molecule type" value="Genomic_DNA"/>
</dbReference>
<keyword evidence="8" id="KW-1185">Reference proteome</keyword>
<keyword evidence="4" id="KW-0256">Endoplasmic reticulum</keyword>
<dbReference type="SUPFAM" id="SSF48452">
    <property type="entry name" value="TPR-like"/>
    <property type="match status" value="1"/>
</dbReference>
<keyword evidence="2" id="KW-0677">Repeat</keyword>
<evidence type="ECO:0000259" key="6">
    <source>
        <dbReference type="Pfam" id="PF22890"/>
    </source>
</evidence>
<comment type="subcellular location">
    <subcellularLocation>
        <location evidence="4">Endoplasmic reticulum membrane</location>
        <topology evidence="4">Peripheral membrane protein</topology>
        <orientation evidence="4">Cytoplasmic side</orientation>
    </subcellularLocation>
</comment>
<dbReference type="InterPro" id="IPR039856">
    <property type="entry name" value="EMC2-like"/>
</dbReference>
<dbReference type="Gene3D" id="1.25.40.10">
    <property type="entry name" value="Tetratricopeptide repeat domain"/>
    <property type="match status" value="1"/>
</dbReference>
<organism evidence="7 8">
    <name type="scientific">Batillaria attramentaria</name>
    <dbReference type="NCBI Taxonomy" id="370345"/>
    <lineage>
        <taxon>Eukaryota</taxon>
        <taxon>Metazoa</taxon>
        <taxon>Spiralia</taxon>
        <taxon>Lophotrochozoa</taxon>
        <taxon>Mollusca</taxon>
        <taxon>Gastropoda</taxon>
        <taxon>Caenogastropoda</taxon>
        <taxon>Sorbeoconcha</taxon>
        <taxon>Cerithioidea</taxon>
        <taxon>Batillariidae</taxon>
        <taxon>Batillaria</taxon>
    </lineage>
</organism>
<keyword evidence="3" id="KW-0802">TPR repeat</keyword>
<dbReference type="AlphaFoldDB" id="A0ABD0JVN1"/>
<reference evidence="7 8" key="1">
    <citation type="journal article" date="2023" name="Sci. Data">
        <title>Genome assembly of the Korean intertidal mud-creeper Batillaria attramentaria.</title>
        <authorList>
            <person name="Patra A.K."/>
            <person name="Ho P.T."/>
            <person name="Jun S."/>
            <person name="Lee S.J."/>
            <person name="Kim Y."/>
            <person name="Won Y.J."/>
        </authorList>
    </citation>
    <scope>NUCLEOTIDE SEQUENCE [LARGE SCALE GENOMIC DNA]</scope>
    <source>
        <strain evidence="7">Wonlab-2016</strain>
    </source>
</reference>
<evidence type="ECO:0000313" key="8">
    <source>
        <dbReference type="Proteomes" id="UP001519460"/>
    </source>
</evidence>
<evidence type="ECO:0000256" key="3">
    <source>
        <dbReference type="ARBA" id="ARBA00022803"/>
    </source>
</evidence>
<accession>A0ABD0JVN1</accession>
<dbReference type="Pfam" id="PF22890">
    <property type="entry name" value="TPR_EMC2"/>
    <property type="match status" value="1"/>
</dbReference>
<comment type="similarity">
    <text evidence="1 4">Belongs to the EMC2 family.</text>
</comment>
<dbReference type="PANTHER" id="PTHR12760">
    <property type="entry name" value="TETRATRICOPEPTIDE REPEAT PROTEIN"/>
    <property type="match status" value="1"/>
</dbReference>
<keyword evidence="4" id="KW-0472">Membrane</keyword>
<name>A0ABD0JVN1_9CAEN</name>
<comment type="subunit">
    <text evidence="4">Component of the ER membrane protein complex (EMC).</text>
</comment>
<protein>
    <recommendedName>
        <fullName evidence="4">ER membrane protein complex subunit 2</fullName>
    </recommendedName>
</protein>
<feature type="domain" description="EMC2 TPR-like" evidence="6">
    <location>
        <begin position="103"/>
        <end position="212"/>
    </location>
</feature>
<dbReference type="InterPro" id="IPR011990">
    <property type="entry name" value="TPR-like_helical_dom_sf"/>
</dbReference>
<evidence type="ECO:0000256" key="1">
    <source>
        <dbReference type="ARBA" id="ARBA00010361"/>
    </source>
</evidence>
<dbReference type="InterPro" id="IPR055217">
    <property type="entry name" value="TPR_EMC2"/>
</dbReference>
<evidence type="ECO:0000256" key="2">
    <source>
        <dbReference type="ARBA" id="ARBA00022737"/>
    </source>
</evidence>
<proteinExistence type="inferred from homology"/>
<evidence type="ECO:0000256" key="4">
    <source>
        <dbReference type="RuleBase" id="RU367091"/>
    </source>
</evidence>
<keyword evidence="5" id="KW-0175">Coiled coil</keyword>
<gene>
    <name evidence="7" type="ORF">BaRGS_00030123</name>
</gene>
<evidence type="ECO:0000256" key="5">
    <source>
        <dbReference type="SAM" id="Coils"/>
    </source>
</evidence>